<feature type="domain" description="HTH psq-type" evidence="3">
    <location>
        <begin position="235"/>
        <end position="271"/>
    </location>
</feature>
<feature type="compositionally biased region" description="Basic and acidic residues" evidence="2">
    <location>
        <begin position="545"/>
        <end position="576"/>
    </location>
</feature>
<dbReference type="InterPro" id="IPR007889">
    <property type="entry name" value="HTH_Psq"/>
</dbReference>
<dbReference type="EMBL" id="JABFTP020000042">
    <property type="protein sequence ID" value="KAL3272078.1"/>
    <property type="molecule type" value="Genomic_DNA"/>
</dbReference>
<evidence type="ECO:0000256" key="1">
    <source>
        <dbReference type="ARBA" id="ARBA00004123"/>
    </source>
</evidence>
<organism evidence="4 5">
    <name type="scientific">Cryptolaemus montrouzieri</name>
    <dbReference type="NCBI Taxonomy" id="559131"/>
    <lineage>
        <taxon>Eukaryota</taxon>
        <taxon>Metazoa</taxon>
        <taxon>Ecdysozoa</taxon>
        <taxon>Arthropoda</taxon>
        <taxon>Hexapoda</taxon>
        <taxon>Insecta</taxon>
        <taxon>Pterygota</taxon>
        <taxon>Neoptera</taxon>
        <taxon>Endopterygota</taxon>
        <taxon>Coleoptera</taxon>
        <taxon>Polyphaga</taxon>
        <taxon>Cucujiformia</taxon>
        <taxon>Coccinelloidea</taxon>
        <taxon>Coccinellidae</taxon>
        <taxon>Scymninae</taxon>
        <taxon>Scymnini</taxon>
        <taxon>Cryptolaemus</taxon>
    </lineage>
</organism>
<proteinExistence type="predicted"/>
<name>A0ABD2N062_9CUCU</name>
<evidence type="ECO:0000259" key="3">
    <source>
        <dbReference type="Pfam" id="PF05225"/>
    </source>
</evidence>
<dbReference type="InterPro" id="IPR009057">
    <property type="entry name" value="Homeodomain-like_sf"/>
</dbReference>
<feature type="region of interest" description="Disordered" evidence="2">
    <location>
        <begin position="126"/>
        <end position="148"/>
    </location>
</feature>
<evidence type="ECO:0000256" key="2">
    <source>
        <dbReference type="SAM" id="MobiDB-lite"/>
    </source>
</evidence>
<comment type="subcellular location">
    <subcellularLocation>
        <location evidence="1">Nucleus</location>
    </subcellularLocation>
</comment>
<dbReference type="SUPFAM" id="SSF46689">
    <property type="entry name" value="Homeodomain-like"/>
    <property type="match status" value="1"/>
</dbReference>
<accession>A0ABD2N062</accession>
<dbReference type="Gene3D" id="1.10.10.60">
    <property type="entry name" value="Homeodomain-like"/>
    <property type="match status" value="1"/>
</dbReference>
<keyword evidence="5" id="KW-1185">Reference proteome</keyword>
<dbReference type="Proteomes" id="UP001516400">
    <property type="component" value="Unassembled WGS sequence"/>
</dbReference>
<gene>
    <name evidence="4" type="ORF">HHI36_022540</name>
</gene>
<dbReference type="Pfam" id="PF05225">
    <property type="entry name" value="HTH_psq"/>
    <property type="match status" value="1"/>
</dbReference>
<feature type="region of interest" description="Disordered" evidence="2">
    <location>
        <begin position="532"/>
        <end position="608"/>
    </location>
</feature>
<evidence type="ECO:0000313" key="4">
    <source>
        <dbReference type="EMBL" id="KAL3272078.1"/>
    </source>
</evidence>
<dbReference type="GO" id="GO:0005634">
    <property type="term" value="C:nucleus"/>
    <property type="evidence" value="ECO:0007669"/>
    <property type="project" value="UniProtKB-SubCell"/>
</dbReference>
<sequence length="699" mass="79145">MIYNNCIKPDFTNEKILKIPVTQKEGIALLPSFEINNYTVPDTLINIKEGTCSIPHPFPDSHINFNERVKVIPKEEFDFEIKYKKGKDNVVVDALSRIEVNVNEIESIIPNAPNNITNLQDFNTSENQGIETDKDDNKSTAGSLHSSREPDGKLLSIWEVPVNYASRRLILYYGTVYKRNFTKPIDKIHTVIQIPKETEEEHLITVIKEMLNTNNLTTKMVRTYKPKTDRKNINEESIEDAIREVLSKTLSIRKAADKYGIKTATLQHRIEKARKSLEATRPLSTIEASSSLQAESSLSQAGPSSSQIAPSMEMAQIASSSAHTTTAALSPHTATATLSNIYGSKYTVAQVSSTEQEKALTQYLLNCSKMHYGLSLKQLLTLAYEYAESSGCNYPKSWKENKCGGKDWAAGFRKRNPELSGFSKPGIWPINKLVFGDDDFAPIDIFSTGYHDLTDENTHSTQDLHFVDSEASQNNEVVDREQNKTPTLDADPVSVSDADDPLHVSSSKAILTPEVVRPYPKKAITDSVLKRKGREKGRSRIYTETPEKNRLESLRNEKNRKRELQKAKQHAKELKTAKNLLGLTEPKKKKRVTSLPSEIDSDSSQDEVVMTSDSEDIEMPSESEEEVINEEPVNPEHINIGDFLLIKFEKKKTVIHYIAKVVFKYSVTEYEVLYLRKKQGLLSLYFQLWKTKQVWMLEM</sequence>
<feature type="region of interest" description="Disordered" evidence="2">
    <location>
        <begin position="288"/>
        <end position="307"/>
    </location>
</feature>
<protein>
    <recommendedName>
        <fullName evidence="3">HTH psq-type domain-containing protein</fullName>
    </recommendedName>
</protein>
<evidence type="ECO:0000313" key="5">
    <source>
        <dbReference type="Proteomes" id="UP001516400"/>
    </source>
</evidence>
<feature type="compositionally biased region" description="Low complexity" evidence="2">
    <location>
        <begin position="288"/>
        <end position="306"/>
    </location>
</feature>
<feature type="region of interest" description="Disordered" evidence="2">
    <location>
        <begin position="473"/>
        <end position="501"/>
    </location>
</feature>
<reference evidence="4 5" key="1">
    <citation type="journal article" date="2021" name="BMC Biol.">
        <title>Horizontally acquired antibacterial genes associated with adaptive radiation of ladybird beetles.</title>
        <authorList>
            <person name="Li H.S."/>
            <person name="Tang X.F."/>
            <person name="Huang Y.H."/>
            <person name="Xu Z.Y."/>
            <person name="Chen M.L."/>
            <person name="Du X.Y."/>
            <person name="Qiu B.Y."/>
            <person name="Chen P.T."/>
            <person name="Zhang W."/>
            <person name="Slipinski A."/>
            <person name="Escalona H.E."/>
            <person name="Waterhouse R.M."/>
            <person name="Zwick A."/>
            <person name="Pang H."/>
        </authorList>
    </citation>
    <scope>NUCLEOTIDE SEQUENCE [LARGE SCALE GENOMIC DNA]</scope>
    <source>
        <strain evidence="4">SYSU2018</strain>
    </source>
</reference>
<dbReference type="AlphaFoldDB" id="A0ABD2N062"/>
<comment type="caution">
    <text evidence="4">The sequence shown here is derived from an EMBL/GenBank/DDBJ whole genome shotgun (WGS) entry which is preliminary data.</text>
</comment>